<dbReference type="SUPFAM" id="SSF47616">
    <property type="entry name" value="GST C-terminal domain-like"/>
    <property type="match status" value="1"/>
</dbReference>
<organism evidence="6 7">
    <name type="scientific">Lolium multiflorum</name>
    <name type="common">Italian ryegrass</name>
    <name type="synonym">Lolium perenne subsp. multiflorum</name>
    <dbReference type="NCBI Taxonomy" id="4521"/>
    <lineage>
        <taxon>Eukaryota</taxon>
        <taxon>Viridiplantae</taxon>
        <taxon>Streptophyta</taxon>
        <taxon>Embryophyta</taxon>
        <taxon>Tracheophyta</taxon>
        <taxon>Spermatophyta</taxon>
        <taxon>Magnoliopsida</taxon>
        <taxon>Liliopsida</taxon>
        <taxon>Poales</taxon>
        <taxon>Poaceae</taxon>
        <taxon>BOP clade</taxon>
        <taxon>Pooideae</taxon>
        <taxon>Poodae</taxon>
        <taxon>Poeae</taxon>
        <taxon>Poeae Chloroplast Group 2 (Poeae type)</taxon>
        <taxon>Loliodinae</taxon>
        <taxon>Loliinae</taxon>
        <taxon>Lolium</taxon>
    </lineage>
</organism>
<evidence type="ECO:0000256" key="1">
    <source>
        <dbReference type="ARBA" id="ARBA00009899"/>
    </source>
</evidence>
<evidence type="ECO:0000256" key="3">
    <source>
        <dbReference type="ARBA" id="ARBA00022679"/>
    </source>
</evidence>
<evidence type="ECO:0000256" key="2">
    <source>
        <dbReference type="ARBA" id="ARBA00022575"/>
    </source>
</evidence>
<dbReference type="InterPro" id="IPR040075">
    <property type="entry name" value="GST_N_Theta"/>
</dbReference>
<keyword evidence="2" id="KW-0216">Detoxification</keyword>
<proteinExistence type="inferred from homology"/>
<dbReference type="GO" id="GO:0016740">
    <property type="term" value="F:transferase activity"/>
    <property type="evidence" value="ECO:0007669"/>
    <property type="project" value="UniProtKB-KW"/>
</dbReference>
<dbReference type="InterPro" id="IPR040077">
    <property type="entry name" value="GST_C_Theta"/>
</dbReference>
<comment type="caution">
    <text evidence="6">The sequence shown here is derived from an EMBL/GenBank/DDBJ whole genome shotgun (WGS) entry which is preliminary data.</text>
</comment>
<keyword evidence="3" id="KW-0808">Transferase</keyword>
<evidence type="ECO:0000313" key="7">
    <source>
        <dbReference type="Proteomes" id="UP001231189"/>
    </source>
</evidence>
<evidence type="ECO:0008006" key="8">
    <source>
        <dbReference type="Google" id="ProtNLM"/>
    </source>
</evidence>
<dbReference type="PROSITE" id="PS50404">
    <property type="entry name" value="GST_NTER"/>
    <property type="match status" value="1"/>
</dbReference>
<dbReference type="InterPro" id="IPR036282">
    <property type="entry name" value="Glutathione-S-Trfase_C_sf"/>
</dbReference>
<dbReference type="FunFam" id="1.20.1050.10:FF:000039">
    <property type="entry name" value="Glutathione S-transferase theta-1"/>
    <property type="match status" value="1"/>
</dbReference>
<dbReference type="EMBL" id="JAUUTY010000005">
    <property type="protein sequence ID" value="KAK1627767.1"/>
    <property type="molecule type" value="Genomic_DNA"/>
</dbReference>
<dbReference type="Pfam" id="PF13410">
    <property type="entry name" value="GST_C_2"/>
    <property type="match status" value="1"/>
</dbReference>
<dbReference type="CDD" id="cd03183">
    <property type="entry name" value="GST_C_Theta"/>
    <property type="match status" value="1"/>
</dbReference>
<evidence type="ECO:0000259" key="4">
    <source>
        <dbReference type="PROSITE" id="PS50404"/>
    </source>
</evidence>
<gene>
    <name evidence="6" type="ORF">QYE76_002082</name>
</gene>
<dbReference type="Gene3D" id="1.20.1050.10">
    <property type="match status" value="1"/>
</dbReference>
<name>A0AAD8VXY1_LOLMU</name>
<dbReference type="InterPro" id="IPR043377">
    <property type="entry name" value="GSTT1/2/3"/>
</dbReference>
<dbReference type="SFLD" id="SFLDS00019">
    <property type="entry name" value="Glutathione_Transferase_(cytos"/>
    <property type="match status" value="1"/>
</dbReference>
<dbReference type="SUPFAM" id="SSF52833">
    <property type="entry name" value="Thioredoxin-like"/>
    <property type="match status" value="1"/>
</dbReference>
<feature type="domain" description="GST N-terminal" evidence="4">
    <location>
        <begin position="4"/>
        <end position="85"/>
    </location>
</feature>
<dbReference type="PROSITE" id="PS50405">
    <property type="entry name" value="GST_CTER"/>
    <property type="match status" value="1"/>
</dbReference>
<sequence>MAMPLLKVYADRLSQPSRALVIFCRVNRIDCEEVTVDLLKAQHLTSEFKKINPMGQVPAIVDGRFKLFESHAILRYLATVFPGVPDHWYPTDLFTRAKIESILDWHHSNLRRGAATFVLHTVLAPFFGLTPNPESAKEAEKLLVRSLKTIESEWLKGDAKFLHGNPQPSIADLSLVCEITQLELVGDERRDRILGPREKILAWMGNMKKATSPHFENAHEHMFKVKARLSSAAGVKTPSKL</sequence>
<keyword evidence="7" id="KW-1185">Reference proteome</keyword>
<reference evidence="6" key="1">
    <citation type="submission" date="2023-07" db="EMBL/GenBank/DDBJ databases">
        <title>A chromosome-level genome assembly of Lolium multiflorum.</title>
        <authorList>
            <person name="Chen Y."/>
            <person name="Copetti D."/>
            <person name="Kolliker R."/>
            <person name="Studer B."/>
        </authorList>
    </citation>
    <scope>NUCLEOTIDE SEQUENCE</scope>
    <source>
        <strain evidence="6">02402/16</strain>
        <tissue evidence="6">Leaf</tissue>
    </source>
</reference>
<dbReference type="Pfam" id="PF02798">
    <property type="entry name" value="GST_N"/>
    <property type="match status" value="1"/>
</dbReference>
<comment type="similarity">
    <text evidence="1">Belongs to the GST superfamily. Theta family.</text>
</comment>
<dbReference type="InterPro" id="IPR010987">
    <property type="entry name" value="Glutathione-S-Trfase_C-like"/>
</dbReference>
<protein>
    <recommendedName>
        <fullName evidence="8">Glutathione S-transferase T1</fullName>
    </recommendedName>
</protein>
<dbReference type="SFLD" id="SFLDG01153">
    <property type="entry name" value="Main.4:_Theta-like"/>
    <property type="match status" value="1"/>
</dbReference>
<evidence type="ECO:0000313" key="6">
    <source>
        <dbReference type="EMBL" id="KAK1627767.1"/>
    </source>
</evidence>
<dbReference type="InterPro" id="IPR040079">
    <property type="entry name" value="Glutathione_S-Trfase"/>
</dbReference>
<dbReference type="PANTHER" id="PTHR44750">
    <property type="entry name" value="GLUTATHIONE S-TRANSFERASE T1-RELATED"/>
    <property type="match status" value="1"/>
</dbReference>
<dbReference type="InterPro" id="IPR004045">
    <property type="entry name" value="Glutathione_S-Trfase_N"/>
</dbReference>
<dbReference type="PANTHER" id="PTHR44750:SF1">
    <property type="entry name" value="GLUTATHIONE S-TRANSFERASE T1-RELATED"/>
    <property type="match status" value="1"/>
</dbReference>
<dbReference type="AlphaFoldDB" id="A0AAD8VXY1"/>
<dbReference type="InterPro" id="IPR036249">
    <property type="entry name" value="Thioredoxin-like_sf"/>
</dbReference>
<accession>A0AAD8VXY1</accession>
<feature type="domain" description="GST C-terminal" evidence="5">
    <location>
        <begin position="92"/>
        <end position="228"/>
    </location>
</feature>
<dbReference type="Proteomes" id="UP001231189">
    <property type="component" value="Unassembled WGS sequence"/>
</dbReference>
<evidence type="ECO:0000259" key="5">
    <source>
        <dbReference type="PROSITE" id="PS50405"/>
    </source>
</evidence>
<dbReference type="CDD" id="cd03050">
    <property type="entry name" value="GST_N_Theta"/>
    <property type="match status" value="1"/>
</dbReference>
<dbReference type="GO" id="GO:0009407">
    <property type="term" value="P:toxin catabolic process"/>
    <property type="evidence" value="ECO:0007669"/>
    <property type="project" value="UniProtKB-ARBA"/>
</dbReference>
<dbReference type="Gene3D" id="3.40.30.10">
    <property type="entry name" value="Glutaredoxin"/>
    <property type="match status" value="1"/>
</dbReference>
<dbReference type="SFLD" id="SFLDG00358">
    <property type="entry name" value="Main_(cytGST)"/>
    <property type="match status" value="1"/>
</dbReference>